<dbReference type="InterPro" id="IPR001810">
    <property type="entry name" value="F-box_dom"/>
</dbReference>
<proteinExistence type="predicted"/>
<dbReference type="NCBIfam" id="TIGR01640">
    <property type="entry name" value="F_box_assoc_1"/>
    <property type="match status" value="1"/>
</dbReference>
<dbReference type="AlphaFoldDB" id="A0A3P6GH54"/>
<dbReference type="PANTHER" id="PTHR31672:SF13">
    <property type="entry name" value="F-BOX PROTEIN CPR30-LIKE"/>
    <property type="match status" value="1"/>
</dbReference>
<dbReference type="SUPFAM" id="SSF81383">
    <property type="entry name" value="F-box domain"/>
    <property type="match status" value="1"/>
</dbReference>
<dbReference type="InterPro" id="IPR050796">
    <property type="entry name" value="SCF_F-box_component"/>
</dbReference>
<dbReference type="Gene3D" id="2.120.10.80">
    <property type="entry name" value="Kelch-type beta propeller"/>
    <property type="match status" value="1"/>
</dbReference>
<organism evidence="2">
    <name type="scientific">Brassica oleracea</name>
    <name type="common">Wild cabbage</name>
    <dbReference type="NCBI Taxonomy" id="3712"/>
    <lineage>
        <taxon>Eukaryota</taxon>
        <taxon>Viridiplantae</taxon>
        <taxon>Streptophyta</taxon>
        <taxon>Embryophyta</taxon>
        <taxon>Tracheophyta</taxon>
        <taxon>Spermatophyta</taxon>
        <taxon>Magnoliopsida</taxon>
        <taxon>eudicotyledons</taxon>
        <taxon>Gunneridae</taxon>
        <taxon>Pentapetalae</taxon>
        <taxon>rosids</taxon>
        <taxon>malvids</taxon>
        <taxon>Brassicales</taxon>
        <taxon>Brassicaceae</taxon>
        <taxon>Brassiceae</taxon>
        <taxon>Brassica</taxon>
    </lineage>
</organism>
<dbReference type="InterPro" id="IPR015915">
    <property type="entry name" value="Kelch-typ_b-propeller"/>
</dbReference>
<accession>A0A3P6GH54</accession>
<dbReference type="PROSITE" id="PS50181">
    <property type="entry name" value="FBOX"/>
    <property type="match status" value="1"/>
</dbReference>
<dbReference type="CDD" id="cd22157">
    <property type="entry name" value="F-box_AtFBW1-like"/>
    <property type="match status" value="1"/>
</dbReference>
<protein>
    <recommendedName>
        <fullName evidence="1">F-box domain-containing protein</fullName>
    </recommendedName>
</protein>
<dbReference type="SMART" id="SM00256">
    <property type="entry name" value="FBOX"/>
    <property type="match status" value="1"/>
</dbReference>
<name>A0A3P6GH54_BRAOL</name>
<dbReference type="InterPro" id="IPR011043">
    <property type="entry name" value="Gal_Oxase/kelch_b-propeller"/>
</dbReference>
<gene>
    <name evidence="2" type="ORF">BOLC8T52365H</name>
</gene>
<dbReference type="Gene3D" id="1.20.1280.50">
    <property type="match status" value="1"/>
</dbReference>
<sequence length="332" mass="38066">MFKRHGSSVELLPDDVVELILERLPVKSLLRFRSVSKKWKSEIDSPSFQERQLIRRRQSRGPDALFVTTYYFADDGLDTDARRFVFGSSIAYTVRFPTLGSSVCHGTCDGLVCLYSVFDPRVNVVVNPATRWDQTFPLSTIQRFINDMSENHVAKAWRQVHPASPYRINPHRLPVYLDGSLYWLTECEEDTKVLSFDLHTESFQVICTAPFAHVPDDLYSVTICILDNRLCVSKKNWPTQEIWSFDSSSGAWTIMCSIDLTKTFSWFGEPKFALSPVAILNKNKLLLQGRDYFDALVIHDLDTKSYDFLFKPSTSPVGSVYYFESLFSVLSD</sequence>
<evidence type="ECO:0000313" key="2">
    <source>
        <dbReference type="EMBL" id="VDD59136.1"/>
    </source>
</evidence>
<dbReference type="Pfam" id="PF00646">
    <property type="entry name" value="F-box"/>
    <property type="match status" value="1"/>
</dbReference>
<dbReference type="EMBL" id="LR031879">
    <property type="protein sequence ID" value="VDD59136.1"/>
    <property type="molecule type" value="Genomic_DNA"/>
</dbReference>
<dbReference type="InterPro" id="IPR036047">
    <property type="entry name" value="F-box-like_dom_sf"/>
</dbReference>
<dbReference type="InterPro" id="IPR006527">
    <property type="entry name" value="F-box-assoc_dom_typ1"/>
</dbReference>
<feature type="domain" description="F-box" evidence="1">
    <location>
        <begin position="6"/>
        <end position="57"/>
    </location>
</feature>
<dbReference type="Pfam" id="PF07734">
    <property type="entry name" value="FBA_1"/>
    <property type="match status" value="1"/>
</dbReference>
<dbReference type="PANTHER" id="PTHR31672">
    <property type="entry name" value="BNACNNG10540D PROTEIN"/>
    <property type="match status" value="1"/>
</dbReference>
<reference evidence="2" key="1">
    <citation type="submission" date="2018-11" db="EMBL/GenBank/DDBJ databases">
        <authorList>
            <consortium name="Genoscope - CEA"/>
            <person name="William W."/>
        </authorList>
    </citation>
    <scope>NUCLEOTIDE SEQUENCE</scope>
</reference>
<evidence type="ECO:0000259" key="1">
    <source>
        <dbReference type="PROSITE" id="PS50181"/>
    </source>
</evidence>
<dbReference type="SUPFAM" id="SSF50965">
    <property type="entry name" value="Galactose oxidase, central domain"/>
    <property type="match status" value="1"/>
</dbReference>
<dbReference type="InterPro" id="IPR017451">
    <property type="entry name" value="F-box-assoc_interact_dom"/>
</dbReference>